<dbReference type="PANTHER" id="PTHR24015">
    <property type="entry name" value="OS07G0578800 PROTEIN-RELATED"/>
    <property type="match status" value="1"/>
</dbReference>
<feature type="repeat" description="PPR" evidence="2">
    <location>
        <begin position="351"/>
        <end position="385"/>
    </location>
</feature>
<evidence type="ECO:0000313" key="4">
    <source>
        <dbReference type="Proteomes" id="UP000504607"/>
    </source>
</evidence>
<name>A0A6I9QPQ6_ELAGV</name>
<accession>A0A6I9QPQ6</accession>
<keyword evidence="1" id="KW-0677">Repeat</keyword>
<dbReference type="InterPro" id="IPR046960">
    <property type="entry name" value="PPR_At4g14850-like_plant"/>
</dbReference>
<dbReference type="Pfam" id="PF13041">
    <property type="entry name" value="PPR_2"/>
    <property type="match status" value="1"/>
</dbReference>
<keyword evidence="4" id="KW-1185">Reference proteome</keyword>
<dbReference type="AlphaFoldDB" id="A0A6I9QPQ6"/>
<dbReference type="InterPro" id="IPR002885">
    <property type="entry name" value="PPR_rpt"/>
</dbReference>
<dbReference type="GO" id="GO:0003723">
    <property type="term" value="F:RNA binding"/>
    <property type="evidence" value="ECO:0007669"/>
    <property type="project" value="InterPro"/>
</dbReference>
<reference evidence="5" key="1">
    <citation type="submission" date="2025-08" db="UniProtKB">
        <authorList>
            <consortium name="RefSeq"/>
        </authorList>
    </citation>
    <scope>IDENTIFICATION</scope>
</reference>
<dbReference type="Pfam" id="PF01535">
    <property type="entry name" value="PPR"/>
    <property type="match status" value="3"/>
</dbReference>
<dbReference type="InParanoid" id="A0A6I9QPQ6"/>
<dbReference type="GeneID" id="105037530"/>
<dbReference type="KEGG" id="egu:105037530"/>
<evidence type="ECO:0000313" key="5">
    <source>
        <dbReference type="RefSeq" id="XP_010911486.1"/>
    </source>
</evidence>
<dbReference type="PROSITE" id="PS51375">
    <property type="entry name" value="PPR"/>
    <property type="match status" value="4"/>
</dbReference>
<feature type="compositionally biased region" description="Basic residues" evidence="3">
    <location>
        <begin position="30"/>
        <end position="41"/>
    </location>
</feature>
<feature type="repeat" description="PPR" evidence="2">
    <location>
        <begin position="110"/>
        <end position="144"/>
    </location>
</feature>
<proteinExistence type="predicted"/>
<protein>
    <submittedName>
        <fullName evidence="5">Pentatricopeptide repeat-containing protein At3g53360, mitochondrial</fullName>
    </submittedName>
</protein>
<evidence type="ECO:0000256" key="3">
    <source>
        <dbReference type="SAM" id="MobiDB-lite"/>
    </source>
</evidence>
<gene>
    <name evidence="5" type="primary">LOC105037530</name>
</gene>
<feature type="repeat" description="PPR" evidence="2">
    <location>
        <begin position="215"/>
        <end position="249"/>
    </location>
</feature>
<evidence type="ECO:0000256" key="2">
    <source>
        <dbReference type="PROSITE-ProRule" id="PRU00708"/>
    </source>
</evidence>
<dbReference type="Gene3D" id="1.25.40.10">
    <property type="entry name" value="Tetratricopeptide repeat domain"/>
    <property type="match status" value="3"/>
</dbReference>
<dbReference type="InterPro" id="IPR011990">
    <property type="entry name" value="TPR-like_helical_dom_sf"/>
</dbReference>
<dbReference type="RefSeq" id="XP_010911486.1">
    <property type="nucleotide sequence ID" value="XM_010913184.3"/>
</dbReference>
<dbReference type="NCBIfam" id="TIGR00756">
    <property type="entry name" value="PPR"/>
    <property type="match status" value="1"/>
</dbReference>
<feature type="repeat" description="PPR" evidence="2">
    <location>
        <begin position="180"/>
        <end position="214"/>
    </location>
</feature>
<organism evidence="4 5">
    <name type="scientific">Elaeis guineensis var. tenera</name>
    <name type="common">Oil palm</name>
    <dbReference type="NCBI Taxonomy" id="51953"/>
    <lineage>
        <taxon>Eukaryota</taxon>
        <taxon>Viridiplantae</taxon>
        <taxon>Streptophyta</taxon>
        <taxon>Embryophyta</taxon>
        <taxon>Tracheophyta</taxon>
        <taxon>Spermatophyta</taxon>
        <taxon>Magnoliopsida</taxon>
        <taxon>Liliopsida</taxon>
        <taxon>Arecaceae</taxon>
        <taxon>Arecoideae</taxon>
        <taxon>Cocoseae</taxon>
        <taxon>Elaeidinae</taxon>
        <taxon>Elaeis</taxon>
    </lineage>
</organism>
<dbReference type="PANTHER" id="PTHR24015:SF739">
    <property type="entry name" value="OS03G0644200 PROTEIN"/>
    <property type="match status" value="1"/>
</dbReference>
<dbReference type="SUPFAM" id="SSF48452">
    <property type="entry name" value="TPR-like"/>
    <property type="match status" value="1"/>
</dbReference>
<dbReference type="GO" id="GO:0009451">
    <property type="term" value="P:RNA modification"/>
    <property type="evidence" value="ECO:0007669"/>
    <property type="project" value="InterPro"/>
</dbReference>
<sequence>MAAVLASNPPQPLSKTSFPLSSPSSPRLPSHLRRSQRRPHPALHSTPPADWPLEQRLEESLAVLDLMDAQSITPDPALLSALLNACADARNLRLGRLVHDRAARAGLQTHPAVANGLLRLYSRCGLLGAARRLFDEMPERNVATWTTAIAMYLHAGFPHDAIQLYCSMTAAAANTGVRPNAFTYTIALNSCASIGDVELGIKIHEEIKKGGCEMDEFVIVALIDMYAKCGRVDRAREVFDKAQIKTVEACTAMIEGYNRNGKAKEAMDVIRRTLQNGRRDGGVASRLGFATMIRPCVAEMALRQGQEIHAHIIKMGHQPGWKTLGALVELYERCDKMNIAYRVFDNMGAKDLCLWSRMMVGFVRNGLCEEALKLYLRMACLDIRMDTFVVFQAIKACVGVLGLEEGKQMHGRVIKLGHLLEGSVIGGLAELYSECGEKEEAYKLLNQNNILHR</sequence>
<feature type="compositionally biased region" description="Low complexity" evidence="3">
    <location>
        <begin position="13"/>
        <end position="29"/>
    </location>
</feature>
<feature type="region of interest" description="Disordered" evidence="3">
    <location>
        <begin position="1"/>
        <end position="51"/>
    </location>
</feature>
<dbReference type="Proteomes" id="UP000504607">
    <property type="component" value="Unplaced"/>
</dbReference>
<evidence type="ECO:0000256" key="1">
    <source>
        <dbReference type="ARBA" id="ARBA00022737"/>
    </source>
</evidence>
<dbReference type="OrthoDB" id="1893323at2759"/>